<proteinExistence type="predicted"/>
<evidence type="ECO:0000256" key="1">
    <source>
        <dbReference type="SAM" id="Phobius"/>
    </source>
</evidence>
<dbReference type="AlphaFoldDB" id="A0A8T0H1D6"/>
<keyword evidence="1" id="KW-0472">Membrane</keyword>
<gene>
    <name evidence="2" type="ORF">KC19_9G183100</name>
</gene>
<keyword evidence="3" id="KW-1185">Reference proteome</keyword>
<evidence type="ECO:0000313" key="2">
    <source>
        <dbReference type="EMBL" id="KAG0562922.1"/>
    </source>
</evidence>
<evidence type="ECO:0000313" key="3">
    <source>
        <dbReference type="Proteomes" id="UP000822688"/>
    </source>
</evidence>
<keyword evidence="1" id="KW-1133">Transmembrane helix</keyword>
<accession>A0A8T0H1D6</accession>
<dbReference type="Proteomes" id="UP000822688">
    <property type="component" value="Chromosome 9"/>
</dbReference>
<organism evidence="2 3">
    <name type="scientific">Ceratodon purpureus</name>
    <name type="common">Fire moss</name>
    <name type="synonym">Dicranum purpureum</name>
    <dbReference type="NCBI Taxonomy" id="3225"/>
    <lineage>
        <taxon>Eukaryota</taxon>
        <taxon>Viridiplantae</taxon>
        <taxon>Streptophyta</taxon>
        <taxon>Embryophyta</taxon>
        <taxon>Bryophyta</taxon>
        <taxon>Bryophytina</taxon>
        <taxon>Bryopsida</taxon>
        <taxon>Dicranidae</taxon>
        <taxon>Pseudoditrichales</taxon>
        <taxon>Ditrichaceae</taxon>
        <taxon>Ceratodon</taxon>
    </lineage>
</organism>
<name>A0A8T0H1D6_CERPU</name>
<protein>
    <submittedName>
        <fullName evidence="2">Uncharacterized protein</fullName>
    </submittedName>
</protein>
<keyword evidence="1" id="KW-0812">Transmembrane</keyword>
<feature type="transmembrane region" description="Helical" evidence="1">
    <location>
        <begin position="13"/>
        <end position="34"/>
    </location>
</feature>
<reference evidence="2" key="1">
    <citation type="submission" date="2020-06" db="EMBL/GenBank/DDBJ databases">
        <title>WGS assembly of Ceratodon purpureus strain R40.</title>
        <authorList>
            <person name="Carey S.B."/>
            <person name="Jenkins J."/>
            <person name="Shu S."/>
            <person name="Lovell J.T."/>
            <person name="Sreedasyam A."/>
            <person name="Maumus F."/>
            <person name="Tiley G.P."/>
            <person name="Fernandez-Pozo N."/>
            <person name="Barry K."/>
            <person name="Chen C."/>
            <person name="Wang M."/>
            <person name="Lipzen A."/>
            <person name="Daum C."/>
            <person name="Saski C.A."/>
            <person name="Payton A.C."/>
            <person name="Mcbreen J.C."/>
            <person name="Conrad R.E."/>
            <person name="Kollar L.M."/>
            <person name="Olsson S."/>
            <person name="Huttunen S."/>
            <person name="Landis J.B."/>
            <person name="Wickett N.J."/>
            <person name="Johnson M.G."/>
            <person name="Rensing S.A."/>
            <person name="Grimwood J."/>
            <person name="Schmutz J."/>
            <person name="Mcdaniel S.F."/>
        </authorList>
    </citation>
    <scope>NUCLEOTIDE SEQUENCE</scope>
    <source>
        <strain evidence="2">R40</strain>
    </source>
</reference>
<dbReference type="EMBL" id="CM026430">
    <property type="protein sequence ID" value="KAG0562922.1"/>
    <property type="molecule type" value="Genomic_DNA"/>
</dbReference>
<comment type="caution">
    <text evidence="2">The sequence shown here is derived from an EMBL/GenBank/DDBJ whole genome shotgun (WGS) entry which is preliminary data.</text>
</comment>
<sequence>MMIFVNVNGFVRFVFYCLAKQVVVVILVMTYIVTLNKRSVIVERCAMAVLKEFVYADGMLLMQGGSTIFHIVVFTEDFHNVSSPGYPWSLFPHEKSIYRAS</sequence>